<evidence type="ECO:0000313" key="2">
    <source>
        <dbReference type="Proteomes" id="UP000193335"/>
    </source>
</evidence>
<organism evidence="1 2">
    <name type="scientific">Bradyrhizobium japonicum</name>
    <dbReference type="NCBI Taxonomy" id="375"/>
    <lineage>
        <taxon>Bacteria</taxon>
        <taxon>Pseudomonadati</taxon>
        <taxon>Pseudomonadota</taxon>
        <taxon>Alphaproteobacteria</taxon>
        <taxon>Hyphomicrobiales</taxon>
        <taxon>Nitrobacteraceae</taxon>
        <taxon>Bradyrhizobium</taxon>
    </lineage>
</organism>
<sequence length="72" mass="8147">MSENLSQLVEFSVQIAWEYLERSGELGDAAETGHFLSQTIEQMVQQGVRSPLLLSNRAIDAYRRHRGVRLAS</sequence>
<dbReference type="Proteomes" id="UP000193335">
    <property type="component" value="Unassembled WGS sequence"/>
</dbReference>
<gene>
    <name evidence="1" type="ORF">BSZ19_13845</name>
</gene>
<protein>
    <submittedName>
        <fullName evidence="1">Uncharacterized protein</fullName>
    </submittedName>
</protein>
<dbReference type="RefSeq" id="WP_085400077.1">
    <property type="nucleotide sequence ID" value="NZ_NAFL01000237.1"/>
</dbReference>
<proteinExistence type="predicted"/>
<reference evidence="1 2" key="1">
    <citation type="submission" date="2017-03" db="EMBL/GenBank/DDBJ databases">
        <title>Whole genome sequences of fourteen strains of Bradyrhizobium canariense and one strain of Bradyrhizobium japonicum isolated from Lupinus (Papilionoideae: Genisteae) species in Algeria.</title>
        <authorList>
            <person name="Crovadore J."/>
            <person name="Chekireb D."/>
            <person name="Brachmann A."/>
            <person name="Chablais R."/>
            <person name="Cochard B."/>
            <person name="Lefort F."/>
        </authorList>
    </citation>
    <scope>NUCLEOTIDE SEQUENCE [LARGE SCALE GENOMIC DNA]</scope>
    <source>
        <strain evidence="1 2">UBMA197</strain>
    </source>
</reference>
<comment type="caution">
    <text evidence="1">The sequence shown here is derived from an EMBL/GenBank/DDBJ whole genome shotgun (WGS) entry which is preliminary data.</text>
</comment>
<evidence type="ECO:0000313" key="1">
    <source>
        <dbReference type="EMBL" id="OSJ33880.1"/>
    </source>
</evidence>
<accession>A0A1Y2JR24</accession>
<dbReference type="EMBL" id="NAFL01000237">
    <property type="protein sequence ID" value="OSJ33880.1"/>
    <property type="molecule type" value="Genomic_DNA"/>
</dbReference>
<dbReference type="AlphaFoldDB" id="A0A1Y2JR24"/>
<name>A0A1Y2JR24_BRAJP</name>